<dbReference type="EMBL" id="AVOT02004399">
    <property type="protein sequence ID" value="MBW0476249.1"/>
    <property type="molecule type" value="Genomic_DNA"/>
</dbReference>
<dbReference type="Proteomes" id="UP000765509">
    <property type="component" value="Unassembled WGS sequence"/>
</dbReference>
<protein>
    <submittedName>
        <fullName evidence="1">Uncharacterized protein</fullName>
    </submittedName>
</protein>
<comment type="caution">
    <text evidence="1">The sequence shown here is derived from an EMBL/GenBank/DDBJ whole genome shotgun (WGS) entry which is preliminary data.</text>
</comment>
<evidence type="ECO:0000313" key="2">
    <source>
        <dbReference type="Proteomes" id="UP000765509"/>
    </source>
</evidence>
<name>A0A9Q3C0U3_9BASI</name>
<gene>
    <name evidence="1" type="ORF">O181_015964</name>
</gene>
<reference evidence="1" key="1">
    <citation type="submission" date="2021-03" db="EMBL/GenBank/DDBJ databases">
        <title>Draft genome sequence of rust myrtle Austropuccinia psidii MF-1, a brazilian biotype.</title>
        <authorList>
            <person name="Quecine M.C."/>
            <person name="Pachon D.M.R."/>
            <person name="Bonatelli M.L."/>
            <person name="Correr F.H."/>
            <person name="Franceschini L.M."/>
            <person name="Leite T.F."/>
            <person name="Margarido G.R.A."/>
            <person name="Almeida C.A."/>
            <person name="Ferrarezi J.A."/>
            <person name="Labate C.A."/>
        </authorList>
    </citation>
    <scope>NUCLEOTIDE SEQUENCE</scope>
    <source>
        <strain evidence="1">MF-1</strain>
    </source>
</reference>
<proteinExistence type="predicted"/>
<accession>A0A9Q3C0U3</accession>
<keyword evidence="2" id="KW-1185">Reference proteome</keyword>
<evidence type="ECO:0000313" key="1">
    <source>
        <dbReference type="EMBL" id="MBW0476249.1"/>
    </source>
</evidence>
<organism evidence="1 2">
    <name type="scientific">Austropuccinia psidii MF-1</name>
    <dbReference type="NCBI Taxonomy" id="1389203"/>
    <lineage>
        <taxon>Eukaryota</taxon>
        <taxon>Fungi</taxon>
        <taxon>Dikarya</taxon>
        <taxon>Basidiomycota</taxon>
        <taxon>Pucciniomycotina</taxon>
        <taxon>Pucciniomycetes</taxon>
        <taxon>Pucciniales</taxon>
        <taxon>Sphaerophragmiaceae</taxon>
        <taxon>Austropuccinia</taxon>
    </lineage>
</organism>
<sequence>MAYINGTATKITVCIDNAQYPLIIESGAHHFIVANDSLDGYFPNWERQLFKKKANNLKIASGKMTSIGTLIKEIIIPHRKGNIRLNPGFEDAHIQELLLGTDYQRIYGIGIYNSKNRHITIGTNKEKKFAFDIYQMSTHDPLEELINEFREAQFSTSLTSKQKLSFLKMMGENIPEFSIGEQPMAKIRWNNLELYLDVGRLYSPMLRRPPYPASLETKKGVERHINELQDMYFIRKIGHNERV</sequence>
<dbReference type="AlphaFoldDB" id="A0A9Q3C0U3"/>